<reference evidence="2" key="1">
    <citation type="submission" date="2017-02" db="EMBL/GenBank/DDBJ databases">
        <authorList>
            <person name="Daims H."/>
        </authorList>
    </citation>
    <scope>NUCLEOTIDE SEQUENCE [LARGE SCALE GENOMIC DNA]</scope>
</reference>
<protein>
    <recommendedName>
        <fullName evidence="3">DUF1415 domain-containing protein</fullName>
    </recommendedName>
</protein>
<dbReference type="Pfam" id="PF07209">
    <property type="entry name" value="DUF1415"/>
    <property type="match status" value="1"/>
</dbReference>
<evidence type="ECO:0008006" key="3">
    <source>
        <dbReference type="Google" id="ProtNLM"/>
    </source>
</evidence>
<accession>A0A1R4H6V7</accession>
<dbReference type="AlphaFoldDB" id="A0A1R4H6V7"/>
<gene>
    <name evidence="1" type="ORF">CRENPOLYSF1_220058</name>
</gene>
<sequence length="185" mass="21059">MIFDEVLILHSPKTATEIWLKSIVIAHNFCPFAKQTVTRNSIRFSTVDDTATDICLQLLIDECERLDTDETIETSLLIYSTAFADFEDYLDFLAYAEALLTQQGYDGIYQLASFHPNYCFDGAELDDPANYTNRSPYPMLHLLRESSIERALINVADPESIPQQNVVLTRKMGLAKMRDLLVACY</sequence>
<evidence type="ECO:0000313" key="1">
    <source>
        <dbReference type="EMBL" id="SJM91916.1"/>
    </source>
</evidence>
<dbReference type="InterPro" id="IPR009858">
    <property type="entry name" value="DUF1415"/>
</dbReference>
<dbReference type="OrthoDB" id="277390at2"/>
<keyword evidence="2" id="KW-1185">Reference proteome</keyword>
<dbReference type="EMBL" id="FUKI01000096">
    <property type="protein sequence ID" value="SJM91916.1"/>
    <property type="molecule type" value="Genomic_DNA"/>
</dbReference>
<proteinExistence type="predicted"/>
<evidence type="ECO:0000313" key="2">
    <source>
        <dbReference type="Proteomes" id="UP000195667"/>
    </source>
</evidence>
<organism evidence="1 2">
    <name type="scientific">Crenothrix polyspora</name>
    <dbReference type="NCBI Taxonomy" id="360316"/>
    <lineage>
        <taxon>Bacteria</taxon>
        <taxon>Pseudomonadati</taxon>
        <taxon>Pseudomonadota</taxon>
        <taxon>Gammaproteobacteria</taxon>
        <taxon>Methylococcales</taxon>
        <taxon>Crenotrichaceae</taxon>
        <taxon>Crenothrix</taxon>
    </lineage>
</organism>
<dbReference type="RefSeq" id="WP_087143158.1">
    <property type="nucleotide sequence ID" value="NZ_FUKI01000096.1"/>
</dbReference>
<name>A0A1R4H6V7_9GAMM</name>
<dbReference type="Proteomes" id="UP000195667">
    <property type="component" value="Unassembled WGS sequence"/>
</dbReference>